<proteinExistence type="predicted"/>
<evidence type="ECO:0000256" key="1">
    <source>
        <dbReference type="SAM" id="MobiDB-lite"/>
    </source>
</evidence>
<dbReference type="HOGENOM" id="CLU_2898261_0_0_6"/>
<dbReference type="KEGG" id="kox:KOX_20045"/>
<dbReference type="AlphaFoldDB" id="A0A0H3HGS4"/>
<protein>
    <submittedName>
        <fullName evidence="2">Uncharacterized protein</fullName>
    </submittedName>
</protein>
<dbReference type="Proteomes" id="UP000007843">
    <property type="component" value="Chromosome"/>
</dbReference>
<name>A0A0H3HGS4_KLEM8</name>
<gene>
    <name evidence="2" type="ordered locus">KOX_20045</name>
</gene>
<dbReference type="EMBL" id="CP003218">
    <property type="protein sequence ID" value="AEX05731.1"/>
    <property type="molecule type" value="Genomic_DNA"/>
</dbReference>
<evidence type="ECO:0000313" key="2">
    <source>
        <dbReference type="EMBL" id="AEX05731.1"/>
    </source>
</evidence>
<reference evidence="2 3" key="1">
    <citation type="journal article" date="2012" name="J. Bacteriol.">
        <title>Complete genome sequence of Klebsiella oxytoca KCTC 1686, used in production of 2,3-butanediol.</title>
        <authorList>
            <person name="Shin S.H."/>
            <person name="Kim S."/>
            <person name="Kim J.Y."/>
            <person name="Lee S."/>
            <person name="Um Y."/>
            <person name="Oh M.K."/>
            <person name="Kim Y.R."/>
            <person name="Lee J."/>
            <person name="Yang K.S."/>
        </authorList>
    </citation>
    <scope>NUCLEOTIDE SEQUENCE [LARGE SCALE GENOMIC DNA]</scope>
    <source>
        <strain evidence="3">ATCC 8724 / DSM 4798 / JCM 20051 / NBRC 3318 / NRRL B-199 / KCTC 1686</strain>
    </source>
</reference>
<feature type="region of interest" description="Disordered" evidence="1">
    <location>
        <begin position="1"/>
        <end position="30"/>
    </location>
</feature>
<organism evidence="2 3">
    <name type="scientific">Klebsiella michiganensis (strain ATCC 8724 / DSM 4798 / JCM 20051 / NBRC 3318 / NRRL B-199 / KCTC 1686 / BUCSAV 143 / CCM 1901)</name>
    <dbReference type="NCBI Taxonomy" id="1006551"/>
    <lineage>
        <taxon>Bacteria</taxon>
        <taxon>Pseudomonadati</taxon>
        <taxon>Pseudomonadota</taxon>
        <taxon>Gammaproteobacteria</taxon>
        <taxon>Enterobacterales</taxon>
        <taxon>Enterobacteriaceae</taxon>
        <taxon>Klebsiella/Raoultella group</taxon>
        <taxon>Klebsiella</taxon>
    </lineage>
</organism>
<sequence length="62" mass="7159">MKEYTADDSFQQAISTSKKHRLSSIPTAESQSIHPSNELIRLMNEFVDEHGSITEDEYFRVL</sequence>
<accession>A0A0H3HGS4</accession>
<evidence type="ECO:0000313" key="3">
    <source>
        <dbReference type="Proteomes" id="UP000007843"/>
    </source>
</evidence>